<name>A0A0G1U4U7_9BACT</name>
<organism evidence="3 4">
    <name type="scientific">Candidatus Wolfebacteria bacterium GW2011_GWA2_47_9b</name>
    <dbReference type="NCBI Taxonomy" id="1619005"/>
    <lineage>
        <taxon>Bacteria</taxon>
        <taxon>Candidatus Wolfeibacteriota</taxon>
    </lineage>
</organism>
<dbReference type="Pfam" id="PF16268">
    <property type="entry name" value="DUF4921"/>
    <property type="match status" value="1"/>
</dbReference>
<dbReference type="Proteomes" id="UP000033882">
    <property type="component" value="Unassembled WGS sequence"/>
</dbReference>
<dbReference type="InterPro" id="IPR053177">
    <property type="entry name" value="ADP-glucose_phosphorylase"/>
</dbReference>
<protein>
    <submittedName>
        <fullName evidence="3">Galactose-1-phosphate uridylyltransferase</fullName>
    </submittedName>
</protein>
<evidence type="ECO:0000259" key="2">
    <source>
        <dbReference type="Pfam" id="PF16268"/>
    </source>
</evidence>
<dbReference type="PANTHER" id="PTHR42763:SF2">
    <property type="entry name" value="ADP-GLUCOSE PHOSPHORYLASE"/>
    <property type="match status" value="1"/>
</dbReference>
<gene>
    <name evidence="3" type="ORF">UY19_C0019G0003</name>
</gene>
<proteinExistence type="predicted"/>
<dbReference type="EMBL" id="LCPB01000019">
    <property type="protein sequence ID" value="KKU89087.1"/>
    <property type="molecule type" value="Genomic_DNA"/>
</dbReference>
<evidence type="ECO:0000313" key="4">
    <source>
        <dbReference type="Proteomes" id="UP000033882"/>
    </source>
</evidence>
<dbReference type="GO" id="GO:0008270">
    <property type="term" value="F:zinc ion binding"/>
    <property type="evidence" value="ECO:0007669"/>
    <property type="project" value="InterPro"/>
</dbReference>
<evidence type="ECO:0000256" key="1">
    <source>
        <dbReference type="PIRSR" id="PIRSR000808-1"/>
    </source>
</evidence>
<dbReference type="AlphaFoldDB" id="A0A0G1U4U7"/>
<reference evidence="3 4" key="1">
    <citation type="journal article" date="2015" name="Nature">
        <title>rRNA introns, odd ribosomes, and small enigmatic genomes across a large radiation of phyla.</title>
        <authorList>
            <person name="Brown C.T."/>
            <person name="Hug L.A."/>
            <person name="Thomas B.C."/>
            <person name="Sharon I."/>
            <person name="Castelle C.J."/>
            <person name="Singh A."/>
            <person name="Wilkins M.J."/>
            <person name="Williams K.H."/>
            <person name="Banfield J.F."/>
        </authorList>
    </citation>
    <scope>NUCLEOTIDE SEQUENCE [LARGE SCALE GENOMIC DNA]</scope>
</reference>
<feature type="active site" description="Tele-UMP-histidine intermediate" evidence="1">
    <location>
        <position position="154"/>
    </location>
</feature>
<dbReference type="Gene3D" id="3.30.428.10">
    <property type="entry name" value="HIT-like"/>
    <property type="match status" value="2"/>
</dbReference>
<dbReference type="GO" id="GO:0008108">
    <property type="term" value="F:UDP-glucose:hexose-1-phosphate uridylyltransferase activity"/>
    <property type="evidence" value="ECO:0007669"/>
    <property type="project" value="InterPro"/>
</dbReference>
<dbReference type="PANTHER" id="PTHR42763">
    <property type="entry name" value="ADP-GLUCOSE PHOSPHORYLASE"/>
    <property type="match status" value="1"/>
</dbReference>
<evidence type="ECO:0000313" key="3">
    <source>
        <dbReference type="EMBL" id="KKU89087.1"/>
    </source>
</evidence>
<dbReference type="GO" id="GO:0006012">
    <property type="term" value="P:galactose metabolic process"/>
    <property type="evidence" value="ECO:0007669"/>
    <property type="project" value="InterPro"/>
</dbReference>
<keyword evidence="3" id="KW-0548">Nucleotidyltransferase</keyword>
<sequence>MVSGDWVVVAPKRAARPEQFFSKTKRKRISKSKCPFEDPQKNGNDEPVLLYTDEKTWTLQVIPNKFPVLAHRELCAAKSEKGPYQVMEGVGHHDIVITRDHNTNFAHLSDFMADIVFKAFKERYVAMMHDACVKYVSIFHNWGASAGASIYHPHFQILSLPIIPPDVFRSLRGSAGYFEKHGTCVHCTMIGFEKKKKLRVIYENKEAIVFAPFVSREPFELRVFPKKHLPYFEDTDERTMKYIVDALQKALLLLEVQLHDPDYNFFIHTAPIRDKEKYGHYHWHIEIQPKTSIAAGFELGTGVEVNVVDPDDAVAMLRGEDKKKEMRGKKNAI</sequence>
<keyword evidence="3" id="KW-0808">Transferase</keyword>
<dbReference type="InterPro" id="IPR032576">
    <property type="entry name" value="DUF4921"/>
</dbReference>
<dbReference type="PATRIC" id="fig|1619005.3.peg.978"/>
<dbReference type="PIRSF" id="PIRSF000808">
    <property type="entry name" value="GalT"/>
    <property type="match status" value="1"/>
</dbReference>
<dbReference type="InterPro" id="IPR036265">
    <property type="entry name" value="HIT-like_sf"/>
</dbReference>
<comment type="caution">
    <text evidence="3">The sequence shown here is derived from an EMBL/GenBank/DDBJ whole genome shotgun (WGS) entry which is preliminary data.</text>
</comment>
<accession>A0A0G1U4U7</accession>
<dbReference type="SUPFAM" id="SSF54197">
    <property type="entry name" value="HIT-like"/>
    <property type="match status" value="2"/>
</dbReference>
<dbReference type="InterPro" id="IPR001937">
    <property type="entry name" value="GalP_UDPtransf1"/>
</dbReference>
<feature type="domain" description="DUF4921" evidence="2">
    <location>
        <begin position="91"/>
        <end position="313"/>
    </location>
</feature>